<comment type="caution">
    <text evidence="5">The sequence shown here is derived from an EMBL/GenBank/DDBJ whole genome shotgun (WGS) entry which is preliminary data.</text>
</comment>
<name>A0A8T3BQJ4_DENNO</name>
<dbReference type="OrthoDB" id="1431247at2759"/>
<organism evidence="5 6">
    <name type="scientific">Dendrobium nobile</name>
    <name type="common">Orchid</name>
    <dbReference type="NCBI Taxonomy" id="94219"/>
    <lineage>
        <taxon>Eukaryota</taxon>
        <taxon>Viridiplantae</taxon>
        <taxon>Streptophyta</taxon>
        <taxon>Embryophyta</taxon>
        <taxon>Tracheophyta</taxon>
        <taxon>Spermatophyta</taxon>
        <taxon>Magnoliopsida</taxon>
        <taxon>Liliopsida</taxon>
        <taxon>Asparagales</taxon>
        <taxon>Orchidaceae</taxon>
        <taxon>Epidendroideae</taxon>
        <taxon>Malaxideae</taxon>
        <taxon>Dendrobiinae</taxon>
        <taxon>Dendrobium</taxon>
    </lineage>
</organism>
<keyword evidence="6" id="KW-1185">Reference proteome</keyword>
<dbReference type="EMBL" id="JAGYWB010000007">
    <property type="protein sequence ID" value="KAI0515990.1"/>
    <property type="molecule type" value="Genomic_DNA"/>
</dbReference>
<gene>
    <name evidence="5" type="ORF">KFK09_008661</name>
</gene>
<evidence type="ECO:0000256" key="2">
    <source>
        <dbReference type="PROSITE-ProRule" id="PRU00285"/>
    </source>
</evidence>
<evidence type="ECO:0000259" key="4">
    <source>
        <dbReference type="PROSITE" id="PS01031"/>
    </source>
</evidence>
<evidence type="ECO:0000256" key="3">
    <source>
        <dbReference type="RuleBase" id="RU003616"/>
    </source>
</evidence>
<protein>
    <recommendedName>
        <fullName evidence="4">SHSP domain-containing protein</fullName>
    </recommendedName>
</protein>
<proteinExistence type="inferred from homology"/>
<dbReference type="Gene3D" id="2.60.40.790">
    <property type="match status" value="1"/>
</dbReference>
<dbReference type="AlphaFoldDB" id="A0A8T3BQJ4"/>
<dbReference type="InterPro" id="IPR031107">
    <property type="entry name" value="Small_HSP"/>
</dbReference>
<dbReference type="PANTHER" id="PTHR11527">
    <property type="entry name" value="HEAT-SHOCK PROTEIN 20 FAMILY MEMBER"/>
    <property type="match status" value="1"/>
</dbReference>
<dbReference type="InterPro" id="IPR002068">
    <property type="entry name" value="A-crystallin/Hsp20_dom"/>
</dbReference>
<evidence type="ECO:0000313" key="6">
    <source>
        <dbReference type="Proteomes" id="UP000829196"/>
    </source>
</evidence>
<evidence type="ECO:0000313" key="5">
    <source>
        <dbReference type="EMBL" id="KAI0515990.1"/>
    </source>
</evidence>
<feature type="domain" description="SHSP" evidence="4">
    <location>
        <begin position="1"/>
        <end position="87"/>
    </location>
</feature>
<keyword evidence="1" id="KW-0346">Stress response</keyword>
<dbReference type="Proteomes" id="UP000829196">
    <property type="component" value="Unassembled WGS sequence"/>
</dbReference>
<comment type="similarity">
    <text evidence="2 3">Belongs to the small heat shock protein (HSP20) family.</text>
</comment>
<dbReference type="SMR" id="A0A8T3BQJ4"/>
<reference evidence="5" key="1">
    <citation type="journal article" date="2022" name="Front. Genet.">
        <title>Chromosome-Scale Assembly of the Dendrobium nobile Genome Provides Insights Into the Molecular Mechanism of the Biosynthesis of the Medicinal Active Ingredient of Dendrobium.</title>
        <authorList>
            <person name="Xu Q."/>
            <person name="Niu S.-C."/>
            <person name="Li K.-L."/>
            <person name="Zheng P.-J."/>
            <person name="Zhang X.-J."/>
            <person name="Jia Y."/>
            <person name="Liu Y."/>
            <person name="Niu Y.-X."/>
            <person name="Yu L.-H."/>
            <person name="Chen D.-F."/>
            <person name="Zhang G.-Q."/>
        </authorList>
    </citation>
    <scope>NUCLEOTIDE SEQUENCE</scope>
    <source>
        <tissue evidence="5">Leaf</tissue>
    </source>
</reference>
<dbReference type="SUPFAM" id="SSF49764">
    <property type="entry name" value="HSP20-like chaperones"/>
    <property type="match status" value="1"/>
</dbReference>
<dbReference type="PROSITE" id="PS01031">
    <property type="entry name" value="SHSP"/>
    <property type="match status" value="1"/>
</dbReference>
<dbReference type="Pfam" id="PF00011">
    <property type="entry name" value="HSP20"/>
    <property type="match status" value="1"/>
</dbReference>
<sequence length="87" mass="9813">MANLVKVELEEGSVLKISEERKQEKAEKSDTWRLFECTSGSFLRRFNLPENTKADGVKAAMENGVLTVTVHKEEVKKAEVKSIEIFG</sequence>
<evidence type="ECO:0000256" key="1">
    <source>
        <dbReference type="ARBA" id="ARBA00023016"/>
    </source>
</evidence>
<accession>A0A8T3BQJ4</accession>
<dbReference type="InterPro" id="IPR008978">
    <property type="entry name" value="HSP20-like_chaperone"/>
</dbReference>